<keyword evidence="4" id="KW-1185">Reference proteome</keyword>
<dbReference type="SUPFAM" id="SSF53807">
    <property type="entry name" value="Helical backbone' metal receptor"/>
    <property type="match status" value="1"/>
</dbReference>
<evidence type="ECO:0000313" key="3">
    <source>
        <dbReference type="EMBL" id="MBA5776173.1"/>
    </source>
</evidence>
<feature type="domain" description="Fe/B12 periplasmic-binding" evidence="2">
    <location>
        <begin position="42"/>
        <end position="295"/>
    </location>
</feature>
<reference evidence="3 4" key="1">
    <citation type="submission" date="2020-07" db="EMBL/GenBank/DDBJ databases">
        <title>Stappia sp., F7233, whole genome shotgun sequencing project.</title>
        <authorList>
            <person name="Jiang S."/>
            <person name="Liu Z.W."/>
            <person name="Du Z.J."/>
        </authorList>
    </citation>
    <scope>NUCLEOTIDE SEQUENCE [LARGE SCALE GENOMIC DNA]</scope>
    <source>
        <strain evidence="3 4">F7233</strain>
    </source>
</reference>
<dbReference type="EMBL" id="JACFXV010000038">
    <property type="protein sequence ID" value="MBA5776173.1"/>
    <property type="molecule type" value="Genomic_DNA"/>
</dbReference>
<gene>
    <name evidence="3" type="ORF">H2509_03440</name>
</gene>
<name>A0A839A9F4_9HYPH</name>
<dbReference type="PANTHER" id="PTHR30535:SF4">
    <property type="entry name" value="HEMIN-BINDING PERIPLASMIC PROTEIN HMUT"/>
    <property type="match status" value="1"/>
</dbReference>
<evidence type="ECO:0000259" key="2">
    <source>
        <dbReference type="PROSITE" id="PS50983"/>
    </source>
</evidence>
<dbReference type="PANTHER" id="PTHR30535">
    <property type="entry name" value="VITAMIN B12-BINDING PROTEIN"/>
    <property type="match status" value="1"/>
</dbReference>
<organism evidence="3 4">
    <name type="scientific">Stappia albiluteola</name>
    <dbReference type="NCBI Taxonomy" id="2758565"/>
    <lineage>
        <taxon>Bacteria</taxon>
        <taxon>Pseudomonadati</taxon>
        <taxon>Pseudomonadota</taxon>
        <taxon>Alphaproteobacteria</taxon>
        <taxon>Hyphomicrobiales</taxon>
        <taxon>Stappiaceae</taxon>
        <taxon>Stappia</taxon>
    </lineage>
</organism>
<dbReference type="CDD" id="cd01149">
    <property type="entry name" value="HutB"/>
    <property type="match status" value="1"/>
</dbReference>
<proteinExistence type="predicted"/>
<dbReference type="Gene3D" id="3.40.50.1980">
    <property type="entry name" value="Nitrogenase molybdenum iron protein domain"/>
    <property type="match status" value="2"/>
</dbReference>
<sequence length="296" mass="30668">MLALIDHRSLARRPSIARFAIALLALSLHATSLAAADVPPSRIVSIGGSITEIVYALGQEKRLVAVDTTSTYPAEAAELPNVGYMRALSAEGVLSLKPDLVIAVEGAGPPQAIDVLKSSSIPFLEVPDQHSAAGVAAKIRIVGKALGVEARAEDLAAQVALGIAQASTPGAGQTDRPKVAFLLSVTDGRLLVSGAGTAADSAIRLAGGKNAFPSFENYKPVSGEALVAANPDAIVVMRRKEHDPTQAVRAIPGIHLTSAIRSDRLIAMDGLYLLGFGPRTPGALRELAEKLRASDD</sequence>
<dbReference type="InterPro" id="IPR050902">
    <property type="entry name" value="ABC_Transporter_SBP"/>
</dbReference>
<dbReference type="Proteomes" id="UP000541109">
    <property type="component" value="Unassembled WGS sequence"/>
</dbReference>
<feature type="chain" id="PRO_5032795486" evidence="1">
    <location>
        <begin position="36"/>
        <end position="296"/>
    </location>
</feature>
<feature type="signal peptide" evidence="1">
    <location>
        <begin position="1"/>
        <end position="35"/>
    </location>
</feature>
<evidence type="ECO:0000256" key="1">
    <source>
        <dbReference type="SAM" id="SignalP"/>
    </source>
</evidence>
<accession>A0A839A9F4</accession>
<dbReference type="AlphaFoldDB" id="A0A839A9F4"/>
<dbReference type="InterPro" id="IPR002491">
    <property type="entry name" value="ABC_transptr_periplasmic_BD"/>
</dbReference>
<comment type="caution">
    <text evidence="3">The sequence shown here is derived from an EMBL/GenBank/DDBJ whole genome shotgun (WGS) entry which is preliminary data.</text>
</comment>
<evidence type="ECO:0000313" key="4">
    <source>
        <dbReference type="Proteomes" id="UP000541109"/>
    </source>
</evidence>
<dbReference type="PROSITE" id="PS50983">
    <property type="entry name" value="FE_B12_PBP"/>
    <property type="match status" value="1"/>
</dbReference>
<protein>
    <submittedName>
        <fullName evidence="3">ABC transporter substrate-binding protein</fullName>
    </submittedName>
</protein>
<keyword evidence="1" id="KW-0732">Signal</keyword>
<dbReference type="Pfam" id="PF01497">
    <property type="entry name" value="Peripla_BP_2"/>
    <property type="match status" value="1"/>
</dbReference>